<dbReference type="Proteomes" id="UP000245469">
    <property type="component" value="Unassembled WGS sequence"/>
</dbReference>
<protein>
    <submittedName>
        <fullName evidence="2">AAA ATPase-like protein</fullName>
    </submittedName>
</protein>
<dbReference type="EMBL" id="QGDQ01000002">
    <property type="protein sequence ID" value="PWJ55642.1"/>
    <property type="molecule type" value="Genomic_DNA"/>
</dbReference>
<keyword evidence="3" id="KW-1185">Reference proteome</keyword>
<dbReference type="SUPFAM" id="SSF52540">
    <property type="entry name" value="P-loop containing nucleoside triphosphate hydrolases"/>
    <property type="match status" value="1"/>
</dbReference>
<organism evidence="2 3">
    <name type="scientific">Quadrisphaera granulorum</name>
    <dbReference type="NCBI Taxonomy" id="317664"/>
    <lineage>
        <taxon>Bacteria</taxon>
        <taxon>Bacillati</taxon>
        <taxon>Actinomycetota</taxon>
        <taxon>Actinomycetes</taxon>
        <taxon>Kineosporiales</taxon>
        <taxon>Kineosporiaceae</taxon>
        <taxon>Quadrisphaera</taxon>
    </lineage>
</organism>
<comment type="caution">
    <text evidence="2">The sequence shown here is derived from an EMBL/GenBank/DDBJ whole genome shotgun (WGS) entry which is preliminary data.</text>
</comment>
<gene>
    <name evidence="2" type="ORF">BXY45_1024</name>
</gene>
<accession>A0A316ADF3</accession>
<dbReference type="InterPro" id="IPR027417">
    <property type="entry name" value="P-loop_NTPase"/>
</dbReference>
<dbReference type="PANTHER" id="PTHR34301">
    <property type="entry name" value="DNA-BINDING PROTEIN-RELATED"/>
    <property type="match status" value="1"/>
</dbReference>
<dbReference type="OrthoDB" id="2020141at2"/>
<dbReference type="InterPro" id="IPR041664">
    <property type="entry name" value="AAA_16"/>
</dbReference>
<sequence>MASNPFTPSFGVSPPLLVGRDAELEAVAESLDGGPGSPARATLFTGVRGCGKTALLNAVEDLARNRGWLVVSETVRPGVAQRIADTHLTALLAQHTDEAVRRRLTQASASVFGVGGGVTRHHEDRHPVAASLRSRLDELTEAIAPRGSGVLISLDEVHRSAITDLRELAHTVQHAFREGREVALVAAGLPSAVTDLLNDDVLTFLRRAERFTLGKVPASDVARALREPIESSGRAIGDDALSLAVEGTQRYPFLVQLVGFHSWRADPGSTEVTAEHVREGIERSVRRVGHLVHEPALSSLSAVDKSFLAAMAVDDGPSAMGVIAQRLGVDATYASQYRLRLIAAELIEPVGHGKVDFTLPYVRDYLREHAATEALGPL</sequence>
<evidence type="ECO:0000259" key="1">
    <source>
        <dbReference type="Pfam" id="PF13191"/>
    </source>
</evidence>
<dbReference type="Pfam" id="PF13191">
    <property type="entry name" value="AAA_16"/>
    <property type="match status" value="1"/>
</dbReference>
<evidence type="ECO:0000313" key="2">
    <source>
        <dbReference type="EMBL" id="PWJ55642.1"/>
    </source>
</evidence>
<proteinExistence type="predicted"/>
<feature type="domain" description="Orc1-like AAA ATPase" evidence="1">
    <location>
        <begin position="17"/>
        <end position="175"/>
    </location>
</feature>
<dbReference type="PANTHER" id="PTHR34301:SF8">
    <property type="entry name" value="ATPASE DOMAIN-CONTAINING PROTEIN"/>
    <property type="match status" value="1"/>
</dbReference>
<dbReference type="Gene3D" id="3.40.50.300">
    <property type="entry name" value="P-loop containing nucleotide triphosphate hydrolases"/>
    <property type="match status" value="1"/>
</dbReference>
<reference evidence="2 3" key="1">
    <citation type="submission" date="2018-03" db="EMBL/GenBank/DDBJ databases">
        <title>Genomic Encyclopedia of Archaeal and Bacterial Type Strains, Phase II (KMG-II): from individual species to whole genera.</title>
        <authorList>
            <person name="Goeker M."/>
        </authorList>
    </citation>
    <scope>NUCLEOTIDE SEQUENCE [LARGE SCALE GENOMIC DNA]</scope>
    <source>
        <strain evidence="2 3">DSM 44889</strain>
    </source>
</reference>
<dbReference type="AlphaFoldDB" id="A0A316ADF3"/>
<evidence type="ECO:0000313" key="3">
    <source>
        <dbReference type="Proteomes" id="UP000245469"/>
    </source>
</evidence>
<dbReference type="RefSeq" id="WP_109772734.1">
    <property type="nucleotide sequence ID" value="NZ_QGDQ01000002.1"/>
</dbReference>
<name>A0A316ADF3_9ACTN</name>